<dbReference type="RefSeq" id="WP_120675004.1">
    <property type="nucleotide sequence ID" value="NZ_RBAL01000001.1"/>
</dbReference>
<reference evidence="1 2" key="1">
    <citation type="journal article" date="2014" name="Int. J. Syst. Evol. Microbiol.">
        <title>Streptomyces hoynatensis sp. nov., isolated from deep marine sediment.</title>
        <authorList>
            <person name="Veyisoglu A."/>
            <person name="Sahin N."/>
        </authorList>
    </citation>
    <scope>NUCLEOTIDE SEQUENCE [LARGE SCALE GENOMIC DNA]</scope>
    <source>
        <strain evidence="1 2">KCTC 29097</strain>
    </source>
</reference>
<evidence type="ECO:0008006" key="3">
    <source>
        <dbReference type="Google" id="ProtNLM"/>
    </source>
</evidence>
<evidence type="ECO:0000313" key="2">
    <source>
        <dbReference type="Proteomes" id="UP000272474"/>
    </source>
</evidence>
<comment type="caution">
    <text evidence="1">The sequence shown here is derived from an EMBL/GenBank/DDBJ whole genome shotgun (WGS) entry which is preliminary data.</text>
</comment>
<organism evidence="1 2">
    <name type="scientific">Streptomyces hoynatensis</name>
    <dbReference type="NCBI Taxonomy" id="1141874"/>
    <lineage>
        <taxon>Bacteria</taxon>
        <taxon>Bacillati</taxon>
        <taxon>Actinomycetota</taxon>
        <taxon>Actinomycetes</taxon>
        <taxon>Kitasatosporales</taxon>
        <taxon>Streptomycetaceae</taxon>
        <taxon>Streptomyces</taxon>
    </lineage>
</organism>
<dbReference type="EMBL" id="RBAL01000001">
    <property type="protein sequence ID" value="RKN47137.1"/>
    <property type="molecule type" value="Genomic_DNA"/>
</dbReference>
<dbReference type="Proteomes" id="UP000272474">
    <property type="component" value="Unassembled WGS sequence"/>
</dbReference>
<protein>
    <recommendedName>
        <fullName evidence="3">DUF3558 domain-containing protein</fullName>
    </recommendedName>
</protein>
<name>A0A3A9ZIK3_9ACTN</name>
<dbReference type="AlphaFoldDB" id="A0A3A9ZIK3"/>
<sequence length="183" mass="19701">MGAAKWAVPLLLLAVLLAGGWVLVRGDSEVYAVPQKLCEVPVTPSALQPLLPPGEKLEVDEIDTENPLDAPILLCRVHVDDETVMALNVRAFSSPSPDLMEKFRAARSAYGIANPHEDSIDGEYAIVDAGGSLVETACPGRGGEAVLEINVKDFSVQGDSGEGRERMKNFTEDFMNSAREVYC</sequence>
<gene>
    <name evidence="1" type="ORF">D7294_02895</name>
</gene>
<evidence type="ECO:0000313" key="1">
    <source>
        <dbReference type="EMBL" id="RKN47137.1"/>
    </source>
</evidence>
<proteinExistence type="predicted"/>
<keyword evidence="2" id="KW-1185">Reference proteome</keyword>
<dbReference type="OrthoDB" id="4337996at2"/>
<accession>A0A3A9ZIK3</accession>